<reference evidence="1 2" key="1">
    <citation type="journal article" date="2012" name="J. Bacteriol.">
        <title>Genome Sequence of the Protease-Producing Bacterium Rheinheimera nanhaiensis E407-8T, Isolated from Deep-Sea Sediment of the South China Sea.</title>
        <authorList>
            <person name="Zhang X.-Y."/>
            <person name="Zhang Y.-J."/>
            <person name="Qin Q.-L."/>
            <person name="Xie B.-B."/>
            <person name="Chen X.-L."/>
            <person name="Zhou B.-C."/>
            <person name="Zhang Y.-Z."/>
        </authorList>
    </citation>
    <scope>NUCLEOTIDE SEQUENCE [LARGE SCALE GENOMIC DNA]</scope>
    <source>
        <strain evidence="1 2">E407-8</strain>
    </source>
</reference>
<dbReference type="EMBL" id="BAFK01000007">
    <property type="protein sequence ID" value="GAB58540.1"/>
    <property type="molecule type" value="Genomic_DNA"/>
</dbReference>
<name>I1DWW2_9GAMM</name>
<evidence type="ECO:0000313" key="2">
    <source>
        <dbReference type="Proteomes" id="UP000004374"/>
    </source>
</evidence>
<comment type="caution">
    <text evidence="1">The sequence shown here is derived from an EMBL/GenBank/DDBJ whole genome shotgun (WGS) entry which is preliminary data.</text>
</comment>
<gene>
    <name evidence="1" type="ORF">RNAN_1513</name>
</gene>
<dbReference type="Proteomes" id="UP000004374">
    <property type="component" value="Unassembled WGS sequence"/>
</dbReference>
<sequence length="45" mass="5203">MTVLVQASLFSFLANFASHNKAMINNSFYLFFAKASATRHYEIHY</sequence>
<protein>
    <submittedName>
        <fullName evidence="1">Uncharacterized protein</fullName>
    </submittedName>
</protein>
<proteinExistence type="predicted"/>
<accession>I1DWW2</accession>
<dbReference type="AlphaFoldDB" id="I1DWW2"/>
<organism evidence="1 2">
    <name type="scientific">Rheinheimera nanhaiensis E407-8</name>
    <dbReference type="NCBI Taxonomy" id="562729"/>
    <lineage>
        <taxon>Bacteria</taxon>
        <taxon>Pseudomonadati</taxon>
        <taxon>Pseudomonadota</taxon>
        <taxon>Gammaproteobacteria</taxon>
        <taxon>Chromatiales</taxon>
        <taxon>Chromatiaceae</taxon>
        <taxon>Rheinheimera</taxon>
    </lineage>
</organism>
<dbReference type="STRING" id="562729.RNAN_1513"/>
<evidence type="ECO:0000313" key="1">
    <source>
        <dbReference type="EMBL" id="GAB58540.1"/>
    </source>
</evidence>
<keyword evidence="2" id="KW-1185">Reference proteome</keyword>